<feature type="compositionally biased region" description="Acidic residues" evidence="1">
    <location>
        <begin position="389"/>
        <end position="405"/>
    </location>
</feature>
<feature type="compositionally biased region" description="Acidic residues" evidence="1">
    <location>
        <begin position="257"/>
        <end position="273"/>
    </location>
</feature>
<evidence type="ECO:0000256" key="1">
    <source>
        <dbReference type="SAM" id="MobiDB-lite"/>
    </source>
</evidence>
<dbReference type="AlphaFoldDB" id="A0A132C1T9"/>
<dbReference type="Proteomes" id="UP000068382">
    <property type="component" value="Unassembled WGS sequence"/>
</dbReference>
<feature type="compositionally biased region" description="Low complexity" evidence="1">
    <location>
        <begin position="276"/>
        <end position="291"/>
    </location>
</feature>
<feature type="compositionally biased region" description="Low complexity" evidence="1">
    <location>
        <begin position="21"/>
        <end position="43"/>
    </location>
</feature>
<feature type="compositionally biased region" description="Low complexity" evidence="1">
    <location>
        <begin position="1"/>
        <end position="14"/>
    </location>
</feature>
<organism evidence="2 3">
    <name type="scientific">Tritonibacter horizontis</name>
    <dbReference type="NCBI Taxonomy" id="1768241"/>
    <lineage>
        <taxon>Bacteria</taxon>
        <taxon>Pseudomonadati</taxon>
        <taxon>Pseudomonadota</taxon>
        <taxon>Alphaproteobacteria</taxon>
        <taxon>Rhodobacterales</taxon>
        <taxon>Paracoccaceae</taxon>
        <taxon>Tritonibacter</taxon>
    </lineage>
</organism>
<feature type="compositionally biased region" description="Low complexity" evidence="1">
    <location>
        <begin position="430"/>
        <end position="449"/>
    </location>
</feature>
<sequence length="523" mass="52412">MAMPLDLPDAAAPPRQKPHLAPSSTSSATGAAPAAPGTDAPASQAQQDFFTEPSGTAPPAPSSAAEGDSPAATTPPDLPPLQDTQAEPHTGGEESEPDRAPAANPLSAALDTPESGTSAAPVTDTPPAATHRSPAAWGADQPGPAASPTPAHTSDTADLSAPQDFDTARPEENTAAVGADDAEITAEPARDHAASFDDAMAASPVSTPTGIIPPEPTAETLTPTPQPETPPASAAAAPPSQSAPAADTLPNASVSEAAEDMDAEEYPGPEAELENPVADPVPDPLAATLPTDDAAPLTEPLDMPEAAFQPDAATSAPAPEEAAIAETPEEPDPTEATSQPAAGPPIPEPQSEPLSPEEPEEPEAELHAPAPGLDPSPEDATADLAVPDGDPDDIVETAATEDEMAAPDADPLLPPTSDLAPEAETETLDEAASAPPDEAASDPPAESDPLAVAEPHAEIAPDEMANAADPAAEAHVPRIIEVPDEALGPIPTGMLSRLGALNALPAELRGPIQQIVDALRARE</sequence>
<reference evidence="2 3" key="1">
    <citation type="submission" date="2015-12" db="EMBL/GenBank/DDBJ databases">
        <title>Genome sequence of the marine Rhodobacteraceae strain O3.65, Candidatus Tritonibacter horizontis.</title>
        <authorList>
            <person name="Poehlein A."/>
            <person name="Giebel H.A."/>
            <person name="Voget S."/>
            <person name="Brinkhoff T."/>
        </authorList>
    </citation>
    <scope>NUCLEOTIDE SEQUENCE [LARGE SCALE GENOMIC DNA]</scope>
    <source>
        <strain evidence="2 3">O3.65</strain>
    </source>
</reference>
<dbReference type="PATRIC" id="fig|1768241.3.peg.1076"/>
<feature type="compositionally biased region" description="Low complexity" evidence="1">
    <location>
        <begin position="462"/>
        <end position="472"/>
    </location>
</feature>
<accession>A0A132C1T9</accession>
<feature type="compositionally biased region" description="Low complexity" evidence="1">
    <location>
        <begin position="117"/>
        <end position="130"/>
    </location>
</feature>
<gene>
    <name evidence="2" type="ORF">TRIHO_10370</name>
</gene>
<evidence type="ECO:0000313" key="2">
    <source>
        <dbReference type="EMBL" id="KUP94107.1"/>
    </source>
</evidence>
<protein>
    <submittedName>
        <fullName evidence="2">Uncharacterized protein</fullName>
    </submittedName>
</protein>
<feature type="compositionally biased region" description="Low complexity" evidence="1">
    <location>
        <begin position="231"/>
        <end position="246"/>
    </location>
</feature>
<evidence type="ECO:0000313" key="3">
    <source>
        <dbReference type="Proteomes" id="UP000068382"/>
    </source>
</evidence>
<keyword evidence="3" id="KW-1185">Reference proteome</keyword>
<feature type="compositionally biased region" description="Low complexity" evidence="1">
    <location>
        <begin position="62"/>
        <end position="85"/>
    </location>
</feature>
<proteinExistence type="predicted"/>
<dbReference type="EMBL" id="LPUY01000029">
    <property type="protein sequence ID" value="KUP94107.1"/>
    <property type="molecule type" value="Genomic_DNA"/>
</dbReference>
<feature type="compositionally biased region" description="Low complexity" evidence="1">
    <location>
        <begin position="310"/>
        <end position="326"/>
    </location>
</feature>
<comment type="caution">
    <text evidence="2">The sequence shown here is derived from an EMBL/GenBank/DDBJ whole genome shotgun (WGS) entry which is preliminary data.</text>
</comment>
<feature type="region of interest" description="Disordered" evidence="1">
    <location>
        <begin position="1"/>
        <end position="472"/>
    </location>
</feature>
<feature type="compositionally biased region" description="Low complexity" evidence="1">
    <location>
        <begin position="406"/>
        <end position="420"/>
    </location>
</feature>
<name>A0A132C1T9_9RHOB</name>